<sequence>MYTQLEEALQAVQNKNAAAQPSASRITGVLPMAIVIACNQHHQGQPVLQINTWLEKLICQLQQQHDLVQGLELAVLAAHDYTTVHQPLTPLENLSAIPLLAAKGNKVTLAQSIDSALSMLLTRIEEFKHDGIKAKRPWMLIVTDRVGTDFILDTQARLEKYKNSFEVIPFVLNFGDFAPDLERLTLGSQITVNLNDVEPINAWLELNLLNVLRTKQGQVQLTAPPRKRLSPQHD</sequence>
<keyword evidence="2" id="KW-1185">Reference proteome</keyword>
<dbReference type="Proteomes" id="UP001169719">
    <property type="component" value="Unassembled WGS sequence"/>
</dbReference>
<name>A0ABT7XXD4_9VIBR</name>
<protein>
    <recommendedName>
        <fullName evidence="3">VWFA domain-containing protein</fullName>
    </recommendedName>
</protein>
<dbReference type="EMBL" id="JAUEOZ010000001">
    <property type="protein sequence ID" value="MDN2480442.1"/>
    <property type="molecule type" value="Genomic_DNA"/>
</dbReference>
<accession>A0ABT7XXD4</accession>
<reference evidence="1" key="1">
    <citation type="submission" date="2024-05" db="EMBL/GenBank/DDBJ databases">
        <title>Genome Sequences of Four Agar- Degrading Marine Bacteria.</title>
        <authorList>
            <person name="Phillips E.K."/>
            <person name="Shaffer J.C."/>
            <person name="Henson M.W."/>
            <person name="Temperton B."/>
            <person name="Thrash C.J."/>
            <person name="Martin M.O."/>
        </authorList>
    </citation>
    <scope>NUCLEOTIDE SEQUENCE</scope>
    <source>
        <strain evidence="1">EKP203</strain>
    </source>
</reference>
<evidence type="ECO:0000313" key="2">
    <source>
        <dbReference type="Proteomes" id="UP001169719"/>
    </source>
</evidence>
<evidence type="ECO:0000313" key="1">
    <source>
        <dbReference type="EMBL" id="MDN2480442.1"/>
    </source>
</evidence>
<organism evidence="1 2">
    <name type="scientific">Vibrio agarivorans</name>
    <dbReference type="NCBI Taxonomy" id="153622"/>
    <lineage>
        <taxon>Bacteria</taxon>
        <taxon>Pseudomonadati</taxon>
        <taxon>Pseudomonadota</taxon>
        <taxon>Gammaproteobacteria</taxon>
        <taxon>Vibrionales</taxon>
        <taxon>Vibrionaceae</taxon>
        <taxon>Vibrio</taxon>
    </lineage>
</organism>
<evidence type="ECO:0008006" key="3">
    <source>
        <dbReference type="Google" id="ProtNLM"/>
    </source>
</evidence>
<proteinExistence type="predicted"/>
<dbReference type="RefSeq" id="WP_289960682.1">
    <property type="nucleotide sequence ID" value="NZ_JAUEOZ010000001.1"/>
</dbReference>
<gene>
    <name evidence="1" type="ORF">QWJ08_03390</name>
</gene>
<comment type="caution">
    <text evidence="1">The sequence shown here is derived from an EMBL/GenBank/DDBJ whole genome shotgun (WGS) entry which is preliminary data.</text>
</comment>